<organism evidence="1">
    <name type="scientific">Amphimedon queenslandica</name>
    <name type="common">Sponge</name>
    <dbReference type="NCBI Taxonomy" id="400682"/>
    <lineage>
        <taxon>Eukaryota</taxon>
        <taxon>Metazoa</taxon>
        <taxon>Porifera</taxon>
        <taxon>Demospongiae</taxon>
        <taxon>Heteroscleromorpha</taxon>
        <taxon>Haplosclerida</taxon>
        <taxon>Niphatidae</taxon>
        <taxon>Amphimedon</taxon>
    </lineage>
</organism>
<dbReference type="Proteomes" id="UP000007879">
    <property type="component" value="Unassembled WGS sequence"/>
</dbReference>
<keyword evidence="2" id="KW-1185">Reference proteome</keyword>
<accession>A0A1X7U6L2</accession>
<dbReference type="EnsemblMetazoa" id="Aqu2.1.23405_001">
    <property type="protein sequence ID" value="Aqu2.1.23405_001"/>
    <property type="gene ID" value="Aqu2.1.23405"/>
</dbReference>
<dbReference type="KEGG" id="aqu:109584561"/>
<evidence type="ECO:0000313" key="1">
    <source>
        <dbReference type="EnsemblMetazoa" id="Aqu2.1.23405_001"/>
    </source>
</evidence>
<sequence>MAEELQIVFTNESRKQFKAVIFPDDSDIDESFSLTWLVFDSKTQNASLPSFSSIGFISQQSTVGPVPAPSGSSWLLVKEGETLVLTEDVKADQGDLQVDEPGIAEDSSSPIKITNTVKSSLDGHFILYKSGRPFFRFNVPPFGGSLTIPPNPSSLCFGLTKGEVKEGEVVKEKGKIFSPLATLELSYFSSGIDITVTDNPAGRPHVTIEKLQ</sequence>
<dbReference type="AlphaFoldDB" id="A0A1X7U6L2"/>
<reference evidence="2" key="1">
    <citation type="journal article" date="2010" name="Nature">
        <title>The Amphimedon queenslandica genome and the evolution of animal complexity.</title>
        <authorList>
            <person name="Srivastava M."/>
            <person name="Simakov O."/>
            <person name="Chapman J."/>
            <person name="Fahey B."/>
            <person name="Gauthier M.E."/>
            <person name="Mitros T."/>
            <person name="Richards G.S."/>
            <person name="Conaco C."/>
            <person name="Dacre M."/>
            <person name="Hellsten U."/>
            <person name="Larroux C."/>
            <person name="Putnam N.H."/>
            <person name="Stanke M."/>
            <person name="Adamska M."/>
            <person name="Darling A."/>
            <person name="Degnan S.M."/>
            <person name="Oakley T.H."/>
            <person name="Plachetzki D.C."/>
            <person name="Zhai Y."/>
            <person name="Adamski M."/>
            <person name="Calcino A."/>
            <person name="Cummins S.F."/>
            <person name="Goodstein D.M."/>
            <person name="Harris C."/>
            <person name="Jackson D.J."/>
            <person name="Leys S.P."/>
            <person name="Shu S."/>
            <person name="Woodcroft B.J."/>
            <person name="Vervoort M."/>
            <person name="Kosik K.S."/>
            <person name="Manning G."/>
            <person name="Degnan B.M."/>
            <person name="Rokhsar D.S."/>
        </authorList>
    </citation>
    <scope>NUCLEOTIDE SEQUENCE [LARGE SCALE GENOMIC DNA]</scope>
</reference>
<evidence type="ECO:0000313" key="2">
    <source>
        <dbReference type="Proteomes" id="UP000007879"/>
    </source>
</evidence>
<dbReference type="InParanoid" id="A0A1X7U6L2"/>
<gene>
    <name evidence="1" type="primary">109584561</name>
</gene>
<reference evidence="1" key="2">
    <citation type="submission" date="2017-05" db="UniProtKB">
        <authorList>
            <consortium name="EnsemblMetazoa"/>
        </authorList>
    </citation>
    <scope>IDENTIFICATION</scope>
</reference>
<proteinExistence type="predicted"/>
<protein>
    <submittedName>
        <fullName evidence="1">Uncharacterized protein</fullName>
    </submittedName>
</protein>
<dbReference type="EnsemblMetazoa" id="XM_020000340.1">
    <property type="protein sequence ID" value="XP_019855899.1"/>
    <property type="gene ID" value="LOC109584561"/>
</dbReference>
<name>A0A1X7U6L2_AMPQE</name>